<dbReference type="Pfam" id="PF13962">
    <property type="entry name" value="PGG"/>
    <property type="match status" value="1"/>
</dbReference>
<protein>
    <submittedName>
        <fullName evidence="3">PGG domain</fullName>
    </submittedName>
</protein>
<organism evidence="3 4">
    <name type="scientific">Dillenia turbinata</name>
    <dbReference type="NCBI Taxonomy" id="194707"/>
    <lineage>
        <taxon>Eukaryota</taxon>
        <taxon>Viridiplantae</taxon>
        <taxon>Streptophyta</taxon>
        <taxon>Embryophyta</taxon>
        <taxon>Tracheophyta</taxon>
        <taxon>Spermatophyta</taxon>
        <taxon>Magnoliopsida</taxon>
        <taxon>eudicotyledons</taxon>
        <taxon>Gunneridae</taxon>
        <taxon>Pentapetalae</taxon>
        <taxon>Dilleniales</taxon>
        <taxon>Dilleniaceae</taxon>
        <taxon>Dillenia</taxon>
    </lineage>
</organism>
<evidence type="ECO:0000313" key="4">
    <source>
        <dbReference type="Proteomes" id="UP001370490"/>
    </source>
</evidence>
<dbReference type="InterPro" id="IPR026961">
    <property type="entry name" value="PGG_dom"/>
</dbReference>
<comment type="caution">
    <text evidence="3">The sequence shown here is derived from an EMBL/GenBank/DDBJ whole genome shotgun (WGS) entry which is preliminary data.</text>
</comment>
<dbReference type="EMBL" id="JBAMMX010000026">
    <property type="protein sequence ID" value="KAK6914043.1"/>
    <property type="molecule type" value="Genomic_DNA"/>
</dbReference>
<keyword evidence="1" id="KW-0812">Transmembrane</keyword>
<feature type="transmembrane region" description="Helical" evidence="1">
    <location>
        <begin position="132"/>
        <end position="154"/>
    </location>
</feature>
<keyword evidence="4" id="KW-1185">Reference proteome</keyword>
<evidence type="ECO:0000256" key="1">
    <source>
        <dbReference type="SAM" id="Phobius"/>
    </source>
</evidence>
<dbReference type="AlphaFoldDB" id="A0AAN8YYB1"/>
<reference evidence="3 4" key="1">
    <citation type="submission" date="2023-12" db="EMBL/GenBank/DDBJ databases">
        <title>A high-quality genome assembly for Dillenia turbinata (Dilleniales).</title>
        <authorList>
            <person name="Chanderbali A."/>
        </authorList>
    </citation>
    <scope>NUCLEOTIDE SEQUENCE [LARGE SCALE GENOMIC DNA]</scope>
    <source>
        <strain evidence="3">LSX21</strain>
        <tissue evidence="3">Leaf</tissue>
    </source>
</reference>
<accession>A0AAN8YYB1</accession>
<gene>
    <name evidence="3" type="ORF">RJ641_021364</name>
</gene>
<evidence type="ECO:0000259" key="2">
    <source>
        <dbReference type="Pfam" id="PF13962"/>
    </source>
</evidence>
<keyword evidence="1" id="KW-0472">Membrane</keyword>
<evidence type="ECO:0000313" key="3">
    <source>
        <dbReference type="EMBL" id="KAK6914043.1"/>
    </source>
</evidence>
<name>A0AAN8YYB1_9MAGN</name>
<keyword evidence="1" id="KW-1133">Transmembrane helix</keyword>
<feature type="domain" description="PGG" evidence="2">
    <location>
        <begin position="130"/>
        <end position="179"/>
    </location>
</feature>
<sequence>MLMARLLFSSHQDKDIMRWSELLFDAAKGCDRPEQDHHHQKVRETGGGAILAMRRRRSKWEQHFLLKLGPTALPAFNNPMELDVAIEHKDNFVFLSMEDDVKSRRRVSKEVGGRNEGEHDVKTLMEPSTCDLVVAALIATVTFAAGFTLLSVLYSDPDYLPGTPILVKKAASRAFCYNECSGQCSFCPCSFHLLHLAHA</sequence>
<proteinExistence type="predicted"/>
<dbReference type="Proteomes" id="UP001370490">
    <property type="component" value="Unassembled WGS sequence"/>
</dbReference>